<evidence type="ECO:0000256" key="1">
    <source>
        <dbReference type="SAM" id="MobiDB-lite"/>
    </source>
</evidence>
<evidence type="ECO:0000259" key="3">
    <source>
        <dbReference type="Pfam" id="PF17168"/>
    </source>
</evidence>
<dbReference type="STRING" id="1095629.A0A0C9WLD3"/>
<dbReference type="Proteomes" id="UP000054477">
    <property type="component" value="Unassembled WGS sequence"/>
</dbReference>
<dbReference type="OrthoDB" id="3918848at2759"/>
<dbReference type="PANTHER" id="PTHR31987">
    <property type="entry name" value="GLUTAMINASE A-RELATED"/>
    <property type="match status" value="1"/>
</dbReference>
<evidence type="ECO:0000259" key="2">
    <source>
        <dbReference type="Pfam" id="PF16335"/>
    </source>
</evidence>
<proteinExistence type="predicted"/>
<dbReference type="AlphaFoldDB" id="A0A0C9WLD3"/>
<dbReference type="Pfam" id="PF17168">
    <property type="entry name" value="DUF5127"/>
    <property type="match status" value="1"/>
</dbReference>
<gene>
    <name evidence="4" type="ORF">K443DRAFT_10084</name>
</gene>
<accession>A0A0C9WLD3</accession>
<dbReference type="EMBL" id="KN838700">
    <property type="protein sequence ID" value="KIJ97154.1"/>
    <property type="molecule type" value="Genomic_DNA"/>
</dbReference>
<feature type="domain" description="Glutaminase A N-terminal" evidence="3">
    <location>
        <begin position="34"/>
        <end position="120"/>
    </location>
</feature>
<dbReference type="InterPro" id="IPR033433">
    <property type="entry name" value="GtaA_N"/>
</dbReference>
<dbReference type="PANTHER" id="PTHR31987:SF1">
    <property type="entry name" value="GLUTAMINASE A"/>
    <property type="match status" value="1"/>
</dbReference>
<sequence length="632" mass="68790">MSFLSPIEASDSSILPFLVSIHQALGDRWEVSSSTGDWIPGVKEDAVQWNTTLTNATIYHQMSCAAPSSTEDKDGSLEHGVLYFAMANTGSLSDLRDKFTGSGSLSNTGDSQFHLTETAKKHVCTSILSRLGNPIGLNSLYICSLGYRIDDFTLDFQTAYTRAQALDAVLISDALSVSREYADVVALSLRQTLGATELTASHTIGRTWNITDVKMSMMDMGVSGRVNPVETIYASIRTLLYLNASLTGRILAPLLEYQGSSVYAAPDLGEPFPSKPMCTICLIVWRLFVSECRWKQSDTSILSVEEYVNNGHEVGRRHALLQRWADQLVTNIFQPGFATVDGLSSNSSEVSPNLALKGVLGIYAMFRISDALGLANDVAYYMVHIASPDSSFKHSYFQLRLTKASDYSQQWECIAFTRSGEPSSSGLLYNVYAARFLGAEVVRAWQIYEIHAELCASQVASGLLTLDWCTTAKTLVNPKHQRGGFSVSDDASPQAGSAEKEGSNGVRASSAPHTAGTQSGTTRFATFTQSSDVIALLTGNGDNILYGNISLVYAWDDLLPIHTRNDPIAWSIVFPTYTTKAFCSPPTRIDTLPSFFWSNGHCPSLAAQTDGNATESFTKRTCHSILGLAVRL</sequence>
<evidence type="ECO:0000313" key="4">
    <source>
        <dbReference type="EMBL" id="KIJ97154.1"/>
    </source>
</evidence>
<dbReference type="HOGENOM" id="CLU_432813_0_0_1"/>
<keyword evidence="5" id="KW-1185">Reference proteome</keyword>
<dbReference type="InterPro" id="IPR032514">
    <property type="entry name" value="GtaA_central"/>
</dbReference>
<evidence type="ECO:0000313" key="5">
    <source>
        <dbReference type="Proteomes" id="UP000054477"/>
    </source>
</evidence>
<dbReference type="Pfam" id="PF16335">
    <property type="entry name" value="GtaA_6_Hairpin"/>
    <property type="match status" value="1"/>
</dbReference>
<protein>
    <submittedName>
        <fullName evidence="4">Unplaced genomic scaffold K443scaffold_165, whole genome shotgun sequence</fullName>
    </submittedName>
</protein>
<feature type="region of interest" description="Disordered" evidence="1">
    <location>
        <begin position="483"/>
        <end position="521"/>
    </location>
</feature>
<organism evidence="4 5">
    <name type="scientific">Laccaria amethystina LaAM-08-1</name>
    <dbReference type="NCBI Taxonomy" id="1095629"/>
    <lineage>
        <taxon>Eukaryota</taxon>
        <taxon>Fungi</taxon>
        <taxon>Dikarya</taxon>
        <taxon>Basidiomycota</taxon>
        <taxon>Agaricomycotina</taxon>
        <taxon>Agaricomycetes</taxon>
        <taxon>Agaricomycetidae</taxon>
        <taxon>Agaricales</taxon>
        <taxon>Agaricineae</taxon>
        <taxon>Hydnangiaceae</taxon>
        <taxon>Laccaria</taxon>
    </lineage>
</organism>
<dbReference type="InterPro" id="IPR052743">
    <property type="entry name" value="Glutaminase_GtaA"/>
</dbReference>
<feature type="compositionally biased region" description="Polar residues" evidence="1">
    <location>
        <begin position="511"/>
        <end position="521"/>
    </location>
</feature>
<reference evidence="5" key="2">
    <citation type="submission" date="2015-01" db="EMBL/GenBank/DDBJ databases">
        <title>Evolutionary Origins and Diversification of the Mycorrhizal Mutualists.</title>
        <authorList>
            <consortium name="DOE Joint Genome Institute"/>
            <consortium name="Mycorrhizal Genomics Consortium"/>
            <person name="Kohler A."/>
            <person name="Kuo A."/>
            <person name="Nagy L.G."/>
            <person name="Floudas D."/>
            <person name="Copeland A."/>
            <person name="Barry K.W."/>
            <person name="Cichocki N."/>
            <person name="Veneault-Fourrey C."/>
            <person name="LaButti K."/>
            <person name="Lindquist E.A."/>
            <person name="Lipzen A."/>
            <person name="Lundell T."/>
            <person name="Morin E."/>
            <person name="Murat C."/>
            <person name="Riley R."/>
            <person name="Ohm R."/>
            <person name="Sun H."/>
            <person name="Tunlid A."/>
            <person name="Henrissat B."/>
            <person name="Grigoriev I.V."/>
            <person name="Hibbett D.S."/>
            <person name="Martin F."/>
        </authorList>
    </citation>
    <scope>NUCLEOTIDE SEQUENCE [LARGE SCALE GENOMIC DNA]</scope>
    <source>
        <strain evidence="5">LaAM-08-1</strain>
    </source>
</reference>
<feature type="domain" description="Glutaminase A central" evidence="2">
    <location>
        <begin position="178"/>
        <end position="445"/>
    </location>
</feature>
<name>A0A0C9WLD3_9AGAR</name>
<reference evidence="4 5" key="1">
    <citation type="submission" date="2014-04" db="EMBL/GenBank/DDBJ databases">
        <authorList>
            <consortium name="DOE Joint Genome Institute"/>
            <person name="Kuo A."/>
            <person name="Kohler A."/>
            <person name="Nagy L.G."/>
            <person name="Floudas D."/>
            <person name="Copeland A."/>
            <person name="Barry K.W."/>
            <person name="Cichocki N."/>
            <person name="Veneault-Fourrey C."/>
            <person name="LaButti K."/>
            <person name="Lindquist E.A."/>
            <person name="Lipzen A."/>
            <person name="Lundell T."/>
            <person name="Morin E."/>
            <person name="Murat C."/>
            <person name="Sun H."/>
            <person name="Tunlid A."/>
            <person name="Henrissat B."/>
            <person name="Grigoriev I.V."/>
            <person name="Hibbett D.S."/>
            <person name="Martin F."/>
            <person name="Nordberg H.P."/>
            <person name="Cantor M.N."/>
            <person name="Hua S.X."/>
        </authorList>
    </citation>
    <scope>NUCLEOTIDE SEQUENCE [LARGE SCALE GENOMIC DNA]</scope>
    <source>
        <strain evidence="4 5">LaAM-08-1</strain>
    </source>
</reference>